<dbReference type="Proteomes" id="UP000299102">
    <property type="component" value="Unassembled WGS sequence"/>
</dbReference>
<protein>
    <submittedName>
        <fullName evidence="2">Uncharacterized protein</fullName>
    </submittedName>
</protein>
<evidence type="ECO:0000313" key="2">
    <source>
        <dbReference type="EMBL" id="GBP75578.1"/>
    </source>
</evidence>
<feature type="region of interest" description="Disordered" evidence="1">
    <location>
        <begin position="40"/>
        <end position="94"/>
    </location>
</feature>
<comment type="caution">
    <text evidence="2">The sequence shown here is derived from an EMBL/GenBank/DDBJ whole genome shotgun (WGS) entry which is preliminary data.</text>
</comment>
<feature type="compositionally biased region" description="Basic and acidic residues" evidence="1">
    <location>
        <begin position="69"/>
        <end position="86"/>
    </location>
</feature>
<name>A0A4C1YHL5_EUMVA</name>
<keyword evidence="3" id="KW-1185">Reference proteome</keyword>
<organism evidence="2 3">
    <name type="scientific">Eumeta variegata</name>
    <name type="common">Bagworm moth</name>
    <name type="synonym">Eumeta japonica</name>
    <dbReference type="NCBI Taxonomy" id="151549"/>
    <lineage>
        <taxon>Eukaryota</taxon>
        <taxon>Metazoa</taxon>
        <taxon>Ecdysozoa</taxon>
        <taxon>Arthropoda</taxon>
        <taxon>Hexapoda</taxon>
        <taxon>Insecta</taxon>
        <taxon>Pterygota</taxon>
        <taxon>Neoptera</taxon>
        <taxon>Endopterygota</taxon>
        <taxon>Lepidoptera</taxon>
        <taxon>Glossata</taxon>
        <taxon>Ditrysia</taxon>
        <taxon>Tineoidea</taxon>
        <taxon>Psychidae</taxon>
        <taxon>Oiketicinae</taxon>
        <taxon>Eumeta</taxon>
    </lineage>
</organism>
<reference evidence="2 3" key="1">
    <citation type="journal article" date="2019" name="Commun. Biol.">
        <title>The bagworm genome reveals a unique fibroin gene that provides high tensile strength.</title>
        <authorList>
            <person name="Kono N."/>
            <person name="Nakamura H."/>
            <person name="Ohtoshi R."/>
            <person name="Tomita M."/>
            <person name="Numata K."/>
            <person name="Arakawa K."/>
        </authorList>
    </citation>
    <scope>NUCLEOTIDE SEQUENCE [LARGE SCALE GENOMIC DNA]</scope>
</reference>
<evidence type="ECO:0000313" key="3">
    <source>
        <dbReference type="Proteomes" id="UP000299102"/>
    </source>
</evidence>
<sequence length="94" mass="10050">MPRASPDDPSACVCGRVDVLGGVRGAKAFNYVRSCTTVSSASGRRANRFGHYSREHSTSKAGRYGGRSDGPRAERSLKNQSRDLHASGRNGRAP</sequence>
<proteinExistence type="predicted"/>
<dbReference type="EMBL" id="BGZK01001254">
    <property type="protein sequence ID" value="GBP75578.1"/>
    <property type="molecule type" value="Genomic_DNA"/>
</dbReference>
<dbReference type="AlphaFoldDB" id="A0A4C1YHL5"/>
<accession>A0A4C1YHL5</accession>
<evidence type="ECO:0000256" key="1">
    <source>
        <dbReference type="SAM" id="MobiDB-lite"/>
    </source>
</evidence>
<gene>
    <name evidence="2" type="ORF">EVAR_43484_1</name>
</gene>